<proteinExistence type="predicted"/>
<dbReference type="AlphaFoldDB" id="A0A2G8TBZ3"/>
<gene>
    <name evidence="2" type="ORF">CR105_18880</name>
</gene>
<dbReference type="Proteomes" id="UP000230390">
    <property type="component" value="Unassembled WGS sequence"/>
</dbReference>
<sequence length="127" mass="13823">MLAAAAGAQTAPYPRPDSAPMSSVQVSAPVRPVLLRAEQARQIAGSYEMSNGWTLKVRPGSRYIDAIIDREQPMRLLAVSPDKFVMGDGNVVMEFNRGDAGEDMLMSYVPDPRLADRVTISSTLAQR</sequence>
<feature type="compositionally biased region" description="Low complexity" evidence="1">
    <location>
        <begin position="1"/>
        <end position="11"/>
    </location>
</feature>
<evidence type="ECO:0000313" key="3">
    <source>
        <dbReference type="Proteomes" id="UP000230390"/>
    </source>
</evidence>
<keyword evidence="3" id="KW-1185">Reference proteome</keyword>
<accession>A0A2G8TBZ3</accession>
<evidence type="ECO:0000313" key="2">
    <source>
        <dbReference type="EMBL" id="PIL43565.1"/>
    </source>
</evidence>
<feature type="region of interest" description="Disordered" evidence="1">
    <location>
        <begin position="1"/>
        <end position="24"/>
    </location>
</feature>
<reference evidence="2 3" key="1">
    <citation type="submission" date="2017-10" db="EMBL/GenBank/DDBJ databases">
        <title>Massilia psychrophilum sp. nov., a novel purple-pigmented bacterium isolated from Tianshan glacier, Xinjiang Municipality, China.</title>
        <authorList>
            <person name="Wang H."/>
        </authorList>
    </citation>
    <scope>NUCLEOTIDE SEQUENCE [LARGE SCALE GENOMIC DNA]</scope>
    <source>
        <strain evidence="2 3">JCM 30074</strain>
    </source>
</reference>
<dbReference type="EMBL" id="PDOC01000013">
    <property type="protein sequence ID" value="PIL43565.1"/>
    <property type="molecule type" value="Genomic_DNA"/>
</dbReference>
<comment type="caution">
    <text evidence="2">The sequence shown here is derived from an EMBL/GenBank/DDBJ whole genome shotgun (WGS) entry which is preliminary data.</text>
</comment>
<name>A0A2G8TBZ3_9BURK</name>
<protein>
    <submittedName>
        <fullName evidence="2">Uncharacterized protein</fullName>
    </submittedName>
</protein>
<evidence type="ECO:0000256" key="1">
    <source>
        <dbReference type="SAM" id="MobiDB-lite"/>
    </source>
</evidence>
<organism evidence="2 3">
    <name type="scientific">Massilia eurypsychrophila</name>
    <dbReference type="NCBI Taxonomy" id="1485217"/>
    <lineage>
        <taxon>Bacteria</taxon>
        <taxon>Pseudomonadati</taxon>
        <taxon>Pseudomonadota</taxon>
        <taxon>Betaproteobacteria</taxon>
        <taxon>Burkholderiales</taxon>
        <taxon>Oxalobacteraceae</taxon>
        <taxon>Telluria group</taxon>
        <taxon>Massilia</taxon>
    </lineage>
</organism>